<sequence length="202" mass="23074">MANQSSKPAARQLGELLKQKEEPFVLEILPFGKRVFEEEEVITGITQVWLPWKPRIPMIKMERLVPLQSRIDFPPLAAQPCIIHAQTVTDELSMINKAAADSKFQWIPRQKNLFLGGLIMEDSILLLLQAALDKPSCVRELQEAGKSNSLPFSTSNRVLQKAKKLKEDERKVCLGCSSQEWNDYERQKEVGLYLETPLKMKL</sequence>
<protein>
    <submittedName>
        <fullName evidence="1">Uncharacterized protein</fullName>
    </submittedName>
</protein>
<gene>
    <name evidence="1" type="ORF">F3Y22_tig00110895pilonHSYRG00198</name>
</gene>
<proteinExistence type="predicted"/>
<dbReference type="AlphaFoldDB" id="A0A6A2ZFQ0"/>
<organism evidence="1 2">
    <name type="scientific">Hibiscus syriacus</name>
    <name type="common">Rose of Sharon</name>
    <dbReference type="NCBI Taxonomy" id="106335"/>
    <lineage>
        <taxon>Eukaryota</taxon>
        <taxon>Viridiplantae</taxon>
        <taxon>Streptophyta</taxon>
        <taxon>Embryophyta</taxon>
        <taxon>Tracheophyta</taxon>
        <taxon>Spermatophyta</taxon>
        <taxon>Magnoliopsida</taxon>
        <taxon>eudicotyledons</taxon>
        <taxon>Gunneridae</taxon>
        <taxon>Pentapetalae</taxon>
        <taxon>rosids</taxon>
        <taxon>malvids</taxon>
        <taxon>Malvales</taxon>
        <taxon>Malvaceae</taxon>
        <taxon>Malvoideae</taxon>
        <taxon>Hibiscus</taxon>
    </lineage>
</organism>
<comment type="caution">
    <text evidence="1">The sequence shown here is derived from an EMBL/GenBank/DDBJ whole genome shotgun (WGS) entry which is preliminary data.</text>
</comment>
<reference evidence="1" key="1">
    <citation type="submission" date="2019-09" db="EMBL/GenBank/DDBJ databases">
        <title>Draft genome information of white flower Hibiscus syriacus.</title>
        <authorList>
            <person name="Kim Y.-M."/>
        </authorList>
    </citation>
    <scope>NUCLEOTIDE SEQUENCE [LARGE SCALE GENOMIC DNA]</scope>
    <source>
        <strain evidence="1">YM2019G1</strain>
    </source>
</reference>
<keyword evidence="2" id="KW-1185">Reference proteome</keyword>
<dbReference type="EMBL" id="VEPZ02001152">
    <property type="protein sequence ID" value="KAE8690380.1"/>
    <property type="molecule type" value="Genomic_DNA"/>
</dbReference>
<accession>A0A6A2ZFQ0</accession>
<name>A0A6A2ZFQ0_HIBSY</name>
<dbReference type="Proteomes" id="UP000436088">
    <property type="component" value="Unassembled WGS sequence"/>
</dbReference>
<evidence type="ECO:0000313" key="1">
    <source>
        <dbReference type="EMBL" id="KAE8690380.1"/>
    </source>
</evidence>
<evidence type="ECO:0000313" key="2">
    <source>
        <dbReference type="Proteomes" id="UP000436088"/>
    </source>
</evidence>